<evidence type="ECO:0000313" key="2">
    <source>
        <dbReference type="EMBL" id="PWN89032.1"/>
    </source>
</evidence>
<gene>
    <name evidence="2" type="ORF">FA10DRAFT_267634</name>
</gene>
<evidence type="ECO:0000313" key="3">
    <source>
        <dbReference type="Proteomes" id="UP000245768"/>
    </source>
</evidence>
<reference evidence="2 3" key="1">
    <citation type="journal article" date="2018" name="Mol. Biol. Evol.">
        <title>Broad Genomic Sampling Reveals a Smut Pathogenic Ancestry of the Fungal Clade Ustilaginomycotina.</title>
        <authorList>
            <person name="Kijpornyongpan T."/>
            <person name="Mondo S.J."/>
            <person name="Barry K."/>
            <person name="Sandor L."/>
            <person name="Lee J."/>
            <person name="Lipzen A."/>
            <person name="Pangilinan J."/>
            <person name="LaButti K."/>
            <person name="Hainaut M."/>
            <person name="Henrissat B."/>
            <person name="Grigoriev I.V."/>
            <person name="Spatafora J.W."/>
            <person name="Aime M.C."/>
        </authorList>
    </citation>
    <scope>NUCLEOTIDE SEQUENCE [LARGE SCALE GENOMIC DNA]</scope>
    <source>
        <strain evidence="2 3">MCA 4198</strain>
    </source>
</reference>
<keyword evidence="1" id="KW-0732">Signal</keyword>
<evidence type="ECO:0000256" key="1">
    <source>
        <dbReference type="SAM" id="SignalP"/>
    </source>
</evidence>
<feature type="chain" id="PRO_5016369823" evidence="1">
    <location>
        <begin position="22"/>
        <end position="139"/>
    </location>
</feature>
<name>A0A316YIM2_9BASI</name>
<sequence length="139" mass="14400">MRFSIPAAALATLAVAHSASAIITSMSASKTPVKAGDSVAVTFNCTGSLTNNEQDYAIFGLTTPDRTPPVGKTIGSQAIARQDISSYPKNNYRTPFTIEVPIPESAKSGEALLTTAIFGQIGASGGITVQYFNSTINVA</sequence>
<protein>
    <submittedName>
        <fullName evidence="2">Uncharacterized protein</fullName>
    </submittedName>
</protein>
<dbReference type="Pfam" id="PF19271">
    <property type="entry name" value="Nis1"/>
    <property type="match status" value="1"/>
</dbReference>
<dbReference type="AlphaFoldDB" id="A0A316YIM2"/>
<dbReference type="InterPro" id="IPR045469">
    <property type="entry name" value="Nis1"/>
</dbReference>
<dbReference type="Proteomes" id="UP000245768">
    <property type="component" value="Unassembled WGS sequence"/>
</dbReference>
<proteinExistence type="predicted"/>
<keyword evidence="3" id="KW-1185">Reference proteome</keyword>
<dbReference type="EMBL" id="KZ819637">
    <property type="protein sequence ID" value="PWN89032.1"/>
    <property type="molecule type" value="Genomic_DNA"/>
</dbReference>
<dbReference type="RefSeq" id="XP_025376230.1">
    <property type="nucleotide sequence ID" value="XM_025521986.1"/>
</dbReference>
<accession>A0A316YIM2</accession>
<feature type="signal peptide" evidence="1">
    <location>
        <begin position="1"/>
        <end position="21"/>
    </location>
</feature>
<dbReference type="InParanoid" id="A0A316YIM2"/>
<organism evidence="2 3">
    <name type="scientific">Acaromyces ingoldii</name>
    <dbReference type="NCBI Taxonomy" id="215250"/>
    <lineage>
        <taxon>Eukaryota</taxon>
        <taxon>Fungi</taxon>
        <taxon>Dikarya</taxon>
        <taxon>Basidiomycota</taxon>
        <taxon>Ustilaginomycotina</taxon>
        <taxon>Exobasidiomycetes</taxon>
        <taxon>Exobasidiales</taxon>
        <taxon>Cryptobasidiaceae</taxon>
        <taxon>Acaromyces</taxon>
    </lineage>
</organism>
<dbReference type="GeneID" id="37043902"/>